<dbReference type="PANTHER" id="PTHR43289">
    <property type="entry name" value="MITOGEN-ACTIVATED PROTEIN KINASE KINASE KINASE 20-RELATED"/>
    <property type="match status" value="1"/>
</dbReference>
<dbReference type="Proteomes" id="UP000239388">
    <property type="component" value="Unassembled WGS sequence"/>
</dbReference>
<dbReference type="CDD" id="cd14014">
    <property type="entry name" value="STKc_PknB_like"/>
    <property type="match status" value="1"/>
</dbReference>
<dbReference type="InterPro" id="IPR008271">
    <property type="entry name" value="Ser/Thr_kinase_AS"/>
</dbReference>
<evidence type="ECO:0000256" key="2">
    <source>
        <dbReference type="ARBA" id="ARBA00022741"/>
    </source>
</evidence>
<dbReference type="InterPro" id="IPR011990">
    <property type="entry name" value="TPR-like_helical_dom_sf"/>
</dbReference>
<keyword evidence="8" id="KW-0472">Membrane</keyword>
<dbReference type="PROSITE" id="PS50011">
    <property type="entry name" value="PROTEIN_KINASE_DOM"/>
    <property type="match status" value="1"/>
</dbReference>
<feature type="transmembrane region" description="Helical" evidence="8">
    <location>
        <begin position="458"/>
        <end position="482"/>
    </location>
</feature>
<dbReference type="GO" id="GO:0004674">
    <property type="term" value="F:protein serine/threonine kinase activity"/>
    <property type="evidence" value="ECO:0007669"/>
    <property type="project" value="TreeGrafter"/>
</dbReference>
<dbReference type="PANTHER" id="PTHR43289:SF34">
    <property type="entry name" value="SERINE_THREONINE-PROTEIN KINASE YBDM-RELATED"/>
    <property type="match status" value="1"/>
</dbReference>
<evidence type="ECO:0000256" key="6">
    <source>
        <dbReference type="PROSITE-ProRule" id="PRU10141"/>
    </source>
</evidence>
<feature type="binding site" evidence="6">
    <location>
        <position position="113"/>
    </location>
    <ligand>
        <name>ATP</name>
        <dbReference type="ChEBI" id="CHEBI:30616"/>
    </ligand>
</feature>
<feature type="domain" description="Protein kinase" evidence="9">
    <location>
        <begin position="84"/>
        <end position="433"/>
    </location>
</feature>
<dbReference type="SMART" id="SM00220">
    <property type="entry name" value="S_TKc"/>
    <property type="match status" value="1"/>
</dbReference>
<feature type="repeat" description="TPR" evidence="5">
    <location>
        <begin position="575"/>
        <end position="608"/>
    </location>
</feature>
<dbReference type="OrthoDB" id="6111975at2"/>
<feature type="compositionally biased region" description="Basic and acidic residues" evidence="7">
    <location>
        <begin position="939"/>
        <end position="954"/>
    </location>
</feature>
<dbReference type="RefSeq" id="WP_105357758.1">
    <property type="nucleotide sequence ID" value="NZ_PUIB01000023.1"/>
</dbReference>
<keyword evidence="4 6" id="KW-0067">ATP-binding</keyword>
<dbReference type="AlphaFoldDB" id="A0A2S8FAA2"/>
<keyword evidence="2 6" id="KW-0547">Nucleotide-binding</keyword>
<evidence type="ECO:0000256" key="4">
    <source>
        <dbReference type="ARBA" id="ARBA00022840"/>
    </source>
</evidence>
<evidence type="ECO:0000256" key="1">
    <source>
        <dbReference type="ARBA" id="ARBA00022679"/>
    </source>
</evidence>
<dbReference type="Gene3D" id="3.30.200.20">
    <property type="entry name" value="Phosphorylase Kinase, domain 1"/>
    <property type="match status" value="1"/>
</dbReference>
<evidence type="ECO:0000256" key="7">
    <source>
        <dbReference type="SAM" id="MobiDB-lite"/>
    </source>
</evidence>
<keyword evidence="1" id="KW-0808">Transferase</keyword>
<gene>
    <name evidence="10" type="ORF">C5Y98_22865</name>
</gene>
<evidence type="ECO:0000313" key="11">
    <source>
        <dbReference type="Proteomes" id="UP000239388"/>
    </source>
</evidence>
<evidence type="ECO:0000256" key="3">
    <source>
        <dbReference type="ARBA" id="ARBA00022777"/>
    </source>
</evidence>
<dbReference type="SUPFAM" id="SSF56112">
    <property type="entry name" value="Protein kinase-like (PK-like)"/>
    <property type="match status" value="1"/>
</dbReference>
<dbReference type="GO" id="GO:0005524">
    <property type="term" value="F:ATP binding"/>
    <property type="evidence" value="ECO:0007669"/>
    <property type="project" value="UniProtKB-UniRule"/>
</dbReference>
<organism evidence="10 11">
    <name type="scientific">Blastopirellula marina</name>
    <dbReference type="NCBI Taxonomy" id="124"/>
    <lineage>
        <taxon>Bacteria</taxon>
        <taxon>Pseudomonadati</taxon>
        <taxon>Planctomycetota</taxon>
        <taxon>Planctomycetia</taxon>
        <taxon>Pirellulales</taxon>
        <taxon>Pirellulaceae</taxon>
        <taxon>Blastopirellula</taxon>
    </lineage>
</organism>
<dbReference type="Gene3D" id="1.25.40.10">
    <property type="entry name" value="Tetratricopeptide repeat domain"/>
    <property type="match status" value="1"/>
</dbReference>
<dbReference type="EMBL" id="PUIB01000023">
    <property type="protein sequence ID" value="PQO29050.1"/>
    <property type="molecule type" value="Genomic_DNA"/>
</dbReference>
<reference evidence="10 11" key="1">
    <citation type="submission" date="2018-02" db="EMBL/GenBank/DDBJ databases">
        <title>Comparative genomes isolates from brazilian mangrove.</title>
        <authorList>
            <person name="Araujo J.E."/>
            <person name="Taketani R.G."/>
            <person name="Silva M.C.P."/>
            <person name="Loureco M.V."/>
            <person name="Andreote F.D."/>
        </authorList>
    </citation>
    <scope>NUCLEOTIDE SEQUENCE [LARGE SCALE GENOMIC DNA]</scope>
    <source>
        <strain evidence="10 11">NAP PRIS-MGV</strain>
    </source>
</reference>
<dbReference type="Gene3D" id="1.10.510.10">
    <property type="entry name" value="Transferase(Phosphotransferase) domain 1"/>
    <property type="match status" value="1"/>
</dbReference>
<dbReference type="InterPro" id="IPR017441">
    <property type="entry name" value="Protein_kinase_ATP_BS"/>
</dbReference>
<feature type="region of interest" description="Disordered" evidence="7">
    <location>
        <begin position="936"/>
        <end position="986"/>
    </location>
</feature>
<accession>A0A2S8FAA2</accession>
<evidence type="ECO:0000259" key="9">
    <source>
        <dbReference type="PROSITE" id="PS50011"/>
    </source>
</evidence>
<dbReference type="SUPFAM" id="SSF48452">
    <property type="entry name" value="TPR-like"/>
    <property type="match status" value="1"/>
</dbReference>
<proteinExistence type="predicted"/>
<keyword evidence="8" id="KW-1133">Transmembrane helix</keyword>
<comment type="caution">
    <text evidence="10">The sequence shown here is derived from an EMBL/GenBank/DDBJ whole genome shotgun (WGS) entry which is preliminary data.</text>
</comment>
<dbReference type="InterPro" id="IPR019734">
    <property type="entry name" value="TPR_rpt"/>
</dbReference>
<keyword evidence="8" id="KW-0812">Transmembrane</keyword>
<evidence type="ECO:0000256" key="5">
    <source>
        <dbReference type="PROSITE-ProRule" id="PRU00339"/>
    </source>
</evidence>
<dbReference type="InterPro" id="IPR000719">
    <property type="entry name" value="Prot_kinase_dom"/>
</dbReference>
<evidence type="ECO:0000256" key="8">
    <source>
        <dbReference type="SAM" id="Phobius"/>
    </source>
</evidence>
<dbReference type="Pfam" id="PF00069">
    <property type="entry name" value="Pkinase"/>
    <property type="match status" value="2"/>
</dbReference>
<dbReference type="InterPro" id="IPR011009">
    <property type="entry name" value="Kinase-like_dom_sf"/>
</dbReference>
<protein>
    <recommendedName>
        <fullName evidence="9">Protein kinase domain-containing protein</fullName>
    </recommendedName>
</protein>
<dbReference type="PROSITE" id="PS00108">
    <property type="entry name" value="PROTEIN_KINASE_ST"/>
    <property type="match status" value="1"/>
</dbReference>
<sequence>MDDSDEFRDPVEMLGEEFVQRLREGEQPSISEYVAANPDHAAEIRSLFGTLMALEDLKSHHDEGHWPASSDESSEQLPETIGDFHVLEMIGRGGMGIVYEAEQESLGRTVAIKVLIDHFSDSPQAVRRFRREAQAAARLQHPNIVAVFGVGQWERKHYYAMQFIPGRSLDRILSELNALRTDVQSEFVTESGSKTNVDDELAAEIAVALKQGRFEPSLAAKKVNGSSADSVSSSTSPTVAGPSDSATFIGAASSGEERDFAAVRLNRDYWRSVAGIGVQAANALHYAHQQGVLHRDIKPGNLMLDNTGRAWLMDFGLAKLLDEADLTTPGDVVGTLRYMAPEQLEGRATTQTDIYGLGLTLYEMLTLRPAFDRAEHYAALLKLKTTTTPPLPRSINRQIPADLQTIVLKAISPDPDHRYATAHEFEQDLQRYLDDIPIRARRTSSWEHARRWCRRNPAIAALTTSTLLLLVIGCFAAVFGYLHESKLRASAETESSRAEANLGLAAEAFDTIFRRVGVQSPSRSLADSASASELGELPTPRLSNNDVQILEGLLSFYDRFAEANGDSRRWQYESALAYRKVGEIQQRLGRAHRAQAAFERAIDLLKQIPSLEDATQSPPQLEMASIYQQLGDLAMAADQFDVAYQRFDQASAIIRDGDGDWRQSPEAQHQLAQAYSAMAKANVFGQVIPLSTTGAPVDAEPARKLLAQSIEILERLVEDDPKSGDYRLALARSWEDLGGMMHFSQQGEISSNHVNQAIALLEELVEEFPHEAEYRRALAWTYAHAAEFTPQDLNREPLDLLQSSRELLVDMPPEFAEQPETQEILARISQHLAERRLDAHQLDDVDKLLAESRQAISKLAEDFPYTKRYQFGLARNCYLQAIVAYERGELDRASGDLEECLANCNLDSDDPIPGFLIQMAAQAQRGLNSIQTKLGNNQRAEHAAREEALLEQRLEQTQVPPPPTPLRNDPWRIDRSAHGKSPSSQP</sequence>
<name>A0A2S8FAA2_9BACT</name>
<keyword evidence="5" id="KW-0802">TPR repeat</keyword>
<keyword evidence="3" id="KW-0418">Kinase</keyword>
<evidence type="ECO:0000313" key="10">
    <source>
        <dbReference type="EMBL" id="PQO29050.1"/>
    </source>
</evidence>
<dbReference type="PROSITE" id="PS50005">
    <property type="entry name" value="TPR"/>
    <property type="match status" value="1"/>
</dbReference>
<dbReference type="PROSITE" id="PS00107">
    <property type="entry name" value="PROTEIN_KINASE_ATP"/>
    <property type="match status" value="1"/>
</dbReference>